<comment type="caution">
    <text evidence="2">The sequence shown here is derived from an EMBL/GenBank/DDBJ whole genome shotgun (WGS) entry which is preliminary data.</text>
</comment>
<feature type="domain" description="SET" evidence="1">
    <location>
        <begin position="59"/>
        <end position="315"/>
    </location>
</feature>
<dbReference type="InterPro" id="IPR050600">
    <property type="entry name" value="SETD3_SETD6_MTase"/>
</dbReference>
<dbReference type="Proteomes" id="UP001153069">
    <property type="component" value="Unassembled WGS sequence"/>
</dbReference>
<dbReference type="InterPro" id="IPR001214">
    <property type="entry name" value="SET_dom"/>
</dbReference>
<protein>
    <submittedName>
        <fullName evidence="2">Inherit from fuNOG: protein-lysine N-methyltransferase activity</fullName>
    </submittedName>
</protein>
<name>A0A9N8EGP1_9STRA</name>
<gene>
    <name evidence="2" type="ORF">SEMRO_1136_G245130.1</name>
</gene>
<dbReference type="Gene3D" id="3.90.1410.10">
    <property type="entry name" value="set domain protein methyltransferase, domain 1"/>
    <property type="match status" value="1"/>
</dbReference>
<dbReference type="PANTHER" id="PTHR13271">
    <property type="entry name" value="UNCHARACTERIZED PUTATIVE METHYLTRANSFERASE"/>
    <property type="match status" value="1"/>
</dbReference>
<dbReference type="CDD" id="cd10527">
    <property type="entry name" value="SET_LSMT"/>
    <property type="match status" value="1"/>
</dbReference>
<dbReference type="OrthoDB" id="341421at2759"/>
<dbReference type="PROSITE" id="PS50280">
    <property type="entry name" value="SET"/>
    <property type="match status" value="1"/>
</dbReference>
<organism evidence="2 3">
    <name type="scientific">Seminavis robusta</name>
    <dbReference type="NCBI Taxonomy" id="568900"/>
    <lineage>
        <taxon>Eukaryota</taxon>
        <taxon>Sar</taxon>
        <taxon>Stramenopiles</taxon>
        <taxon>Ochrophyta</taxon>
        <taxon>Bacillariophyta</taxon>
        <taxon>Bacillariophyceae</taxon>
        <taxon>Bacillariophycidae</taxon>
        <taxon>Naviculales</taxon>
        <taxon>Naviculaceae</taxon>
        <taxon>Seminavis</taxon>
    </lineage>
</organism>
<proteinExistence type="predicted"/>
<keyword evidence="3" id="KW-1185">Reference proteome</keyword>
<evidence type="ECO:0000313" key="2">
    <source>
        <dbReference type="EMBL" id="CAB9520802.1"/>
    </source>
</evidence>
<reference evidence="2" key="1">
    <citation type="submission" date="2020-06" db="EMBL/GenBank/DDBJ databases">
        <authorList>
            <consortium name="Plant Systems Biology data submission"/>
        </authorList>
    </citation>
    <scope>NUCLEOTIDE SEQUENCE</scope>
    <source>
        <strain evidence="2">D6</strain>
    </source>
</reference>
<dbReference type="InterPro" id="IPR046341">
    <property type="entry name" value="SET_dom_sf"/>
</dbReference>
<dbReference type="SUPFAM" id="SSF82199">
    <property type="entry name" value="SET domain"/>
    <property type="match status" value="1"/>
</dbReference>
<dbReference type="Pfam" id="PF00856">
    <property type="entry name" value="SET"/>
    <property type="match status" value="1"/>
</dbReference>
<evidence type="ECO:0000259" key="1">
    <source>
        <dbReference type="PROSITE" id="PS50280"/>
    </source>
</evidence>
<accession>A0A9N8EGP1</accession>
<sequence length="359" mass="39665">MTACFVLSSSPSKTITQHSTQLFSSSGLVDIQAISRDTPGSSYDLLLDWLRAKGATVNDNLCFQPSSRGGGYGAFVTDNVAKGEILVEIPRSACVTLDNVKNDPDSGEVFQKLMTQAGPGGNTVALAGILAKKRLVALAKGSEAIEYGPYFDTLPWERGINSQEHMLFWSDEDVDTFMKGTMCYSEAKSLREEVDLAISVLNKIIGKSILTARGELSETDSGFNFPWDPKPEPLKQIIDGLPEAVRGAFVCLLTRAFQDGDDDDEDAEKLVPWLDMLQHSDEPNIRHAMRKDDGTVEVRAGRDLQAGEELFNQYRSEKDETMPYHRFFTRYGFVPGIEENIADLLKDKSSIFVAQKAEV</sequence>
<dbReference type="GO" id="GO:0016279">
    <property type="term" value="F:protein-lysine N-methyltransferase activity"/>
    <property type="evidence" value="ECO:0007669"/>
    <property type="project" value="TreeGrafter"/>
</dbReference>
<dbReference type="AlphaFoldDB" id="A0A9N8EGP1"/>
<dbReference type="EMBL" id="CAICTM010001134">
    <property type="protein sequence ID" value="CAB9520802.1"/>
    <property type="molecule type" value="Genomic_DNA"/>
</dbReference>
<evidence type="ECO:0000313" key="3">
    <source>
        <dbReference type="Proteomes" id="UP001153069"/>
    </source>
</evidence>